<evidence type="ECO:0000259" key="3">
    <source>
        <dbReference type="Pfam" id="PF01478"/>
    </source>
</evidence>
<accession>A0A8J4HAP9</accession>
<keyword evidence="2" id="KW-1133">Transmembrane helix</keyword>
<dbReference type="GO" id="GO:0004190">
    <property type="term" value="F:aspartic-type endopeptidase activity"/>
    <property type="evidence" value="ECO:0007669"/>
    <property type="project" value="InterPro"/>
</dbReference>
<feature type="transmembrane region" description="Helical" evidence="2">
    <location>
        <begin position="157"/>
        <end position="173"/>
    </location>
</feature>
<dbReference type="GO" id="GO:0005886">
    <property type="term" value="C:plasma membrane"/>
    <property type="evidence" value="ECO:0007669"/>
    <property type="project" value="TreeGrafter"/>
</dbReference>
<dbReference type="InterPro" id="IPR000045">
    <property type="entry name" value="Prepilin_IV_endopep_pep"/>
</dbReference>
<dbReference type="Pfam" id="PF01478">
    <property type="entry name" value="Peptidase_A24"/>
    <property type="match status" value="1"/>
</dbReference>
<feature type="transmembrane region" description="Helical" evidence="2">
    <location>
        <begin position="86"/>
        <end position="119"/>
    </location>
</feature>
<dbReference type="Gene3D" id="1.20.120.1220">
    <property type="match status" value="1"/>
</dbReference>
<gene>
    <name evidence="4" type="ORF">ENY07_04155</name>
</gene>
<comment type="similarity">
    <text evidence="1">Belongs to the peptidase A24 family.</text>
</comment>
<dbReference type="EMBL" id="DTQM01000080">
    <property type="protein sequence ID" value="HGC42406.1"/>
    <property type="molecule type" value="Genomic_DNA"/>
</dbReference>
<evidence type="ECO:0000313" key="4">
    <source>
        <dbReference type="EMBL" id="HGC42406.1"/>
    </source>
</evidence>
<dbReference type="PANTHER" id="PTHR30487:SF0">
    <property type="entry name" value="PREPILIN LEADER PEPTIDASE_N-METHYLTRANSFERASE-RELATED"/>
    <property type="match status" value="1"/>
</dbReference>
<protein>
    <submittedName>
        <fullName evidence="4">Prepilin peptidase</fullName>
    </submittedName>
</protein>
<comment type="caution">
    <text evidence="4">The sequence shown here is derived from an EMBL/GenBank/DDBJ whole genome shotgun (WGS) entry which is preliminary data.</text>
</comment>
<feature type="transmembrane region" description="Helical" evidence="2">
    <location>
        <begin position="53"/>
        <end position="74"/>
    </location>
</feature>
<keyword evidence="2" id="KW-0812">Transmembrane</keyword>
<proteinExistence type="inferred from homology"/>
<sequence length="175" mass="18197">MTQNVSQTPEILLGGLAALLLGTAGICDLATRTIPDRIPLALILLGVAAQLDAGRLGVALLVAFAVFGLAALAWRRGWMGGGDVKLLAACALFLPPARVPGMLLATALAGGVLAGIYLFLRRVVTSPPGARASRPPARRFLARALRAERWRIARRGSLPYANAIAAGALFVLIKG</sequence>
<dbReference type="PANTHER" id="PTHR30487">
    <property type="entry name" value="TYPE 4 PREPILIN-LIKE PROTEINS LEADER PEPTIDE-PROCESSING ENZYME"/>
    <property type="match status" value="1"/>
</dbReference>
<reference evidence="4" key="1">
    <citation type="journal article" date="2020" name="mSystems">
        <title>Genome- and Community-Level Interaction Insights into Carbon Utilization and Element Cycling Functions of Hydrothermarchaeota in Hydrothermal Sediment.</title>
        <authorList>
            <person name="Zhou Z."/>
            <person name="Liu Y."/>
            <person name="Xu W."/>
            <person name="Pan J."/>
            <person name="Luo Z.H."/>
            <person name="Li M."/>
        </authorList>
    </citation>
    <scope>NUCLEOTIDE SEQUENCE</scope>
    <source>
        <strain evidence="4">SpSt-997</strain>
    </source>
</reference>
<dbReference type="InterPro" id="IPR050882">
    <property type="entry name" value="Prepilin_peptidase/N-MTase"/>
</dbReference>
<dbReference type="GO" id="GO:0006465">
    <property type="term" value="P:signal peptide processing"/>
    <property type="evidence" value="ECO:0007669"/>
    <property type="project" value="TreeGrafter"/>
</dbReference>
<keyword evidence="2" id="KW-0472">Membrane</keyword>
<name>A0A8J4HAP9_9PROT</name>
<evidence type="ECO:0000256" key="1">
    <source>
        <dbReference type="ARBA" id="ARBA00005801"/>
    </source>
</evidence>
<dbReference type="AlphaFoldDB" id="A0A8J4HAP9"/>
<evidence type="ECO:0000256" key="2">
    <source>
        <dbReference type="SAM" id="Phobius"/>
    </source>
</evidence>
<feature type="domain" description="Prepilin type IV endopeptidase peptidase" evidence="3">
    <location>
        <begin position="17"/>
        <end position="114"/>
    </location>
</feature>
<organism evidence="4">
    <name type="scientific">Acidicaldus sp</name>
    <dbReference type="NCBI Taxonomy" id="1872105"/>
    <lineage>
        <taxon>Bacteria</taxon>
        <taxon>Pseudomonadati</taxon>
        <taxon>Pseudomonadota</taxon>
        <taxon>Alphaproteobacteria</taxon>
        <taxon>Acetobacterales</taxon>
        <taxon>Acetobacteraceae</taxon>
        <taxon>Acidicaldus</taxon>
    </lineage>
</organism>